<evidence type="ECO:0000313" key="2">
    <source>
        <dbReference type="Proteomes" id="UP000555728"/>
    </source>
</evidence>
<gene>
    <name evidence="1" type="ORF">GGD88_002792</name>
</gene>
<dbReference type="RefSeq" id="WP_184436419.1">
    <property type="nucleotide sequence ID" value="NZ_JACIGI010000026.1"/>
</dbReference>
<reference evidence="1 2" key="1">
    <citation type="submission" date="2020-08" db="EMBL/GenBank/DDBJ databases">
        <title>Genome sequencing of Purple Non-Sulfur Bacteria from various extreme environments.</title>
        <authorList>
            <person name="Mayer M."/>
        </authorList>
    </citation>
    <scope>NUCLEOTIDE SEQUENCE [LARGE SCALE GENOMIC DNA]</scope>
    <source>
        <strain evidence="1 2">JA135</strain>
    </source>
</reference>
<evidence type="ECO:0000313" key="1">
    <source>
        <dbReference type="EMBL" id="MBB4287048.1"/>
    </source>
</evidence>
<dbReference type="InterPro" id="IPR036388">
    <property type="entry name" value="WH-like_DNA-bd_sf"/>
</dbReference>
<organism evidence="1 2">
    <name type="scientific">Roseospira goensis</name>
    <dbReference type="NCBI Taxonomy" id="391922"/>
    <lineage>
        <taxon>Bacteria</taxon>
        <taxon>Pseudomonadati</taxon>
        <taxon>Pseudomonadota</taxon>
        <taxon>Alphaproteobacteria</taxon>
        <taxon>Rhodospirillales</taxon>
        <taxon>Rhodospirillaceae</taxon>
        <taxon>Roseospira</taxon>
    </lineage>
</organism>
<comment type="caution">
    <text evidence="1">The sequence shown here is derived from an EMBL/GenBank/DDBJ whole genome shotgun (WGS) entry which is preliminary data.</text>
</comment>
<proteinExistence type="predicted"/>
<name>A0A7W6S1A2_9PROT</name>
<dbReference type="Pfam" id="PF11625">
    <property type="entry name" value="DUF3253"/>
    <property type="match status" value="1"/>
</dbReference>
<dbReference type="Proteomes" id="UP000555728">
    <property type="component" value="Unassembled WGS sequence"/>
</dbReference>
<evidence type="ECO:0008006" key="3">
    <source>
        <dbReference type="Google" id="ProtNLM"/>
    </source>
</evidence>
<dbReference type="Gene3D" id="1.10.10.10">
    <property type="entry name" value="Winged helix-like DNA-binding domain superfamily/Winged helix DNA-binding domain"/>
    <property type="match status" value="1"/>
</dbReference>
<dbReference type="InterPro" id="IPR036390">
    <property type="entry name" value="WH_DNA-bd_sf"/>
</dbReference>
<dbReference type="InterPro" id="IPR021660">
    <property type="entry name" value="DUF3253"/>
</dbReference>
<keyword evidence="2" id="KW-1185">Reference proteome</keyword>
<dbReference type="AlphaFoldDB" id="A0A7W6S1A2"/>
<protein>
    <recommendedName>
        <fullName evidence="3">DUF3253 domain-containing protein</fullName>
    </recommendedName>
</protein>
<dbReference type="EMBL" id="JACIGI010000026">
    <property type="protein sequence ID" value="MBB4287048.1"/>
    <property type="molecule type" value="Genomic_DNA"/>
</dbReference>
<dbReference type="SUPFAM" id="SSF46785">
    <property type="entry name" value="Winged helix' DNA-binding domain"/>
    <property type="match status" value="1"/>
</dbReference>
<sequence>MSSATDPESPDPIAAAILDHVAARGPGKTLCPSEVAKALAGGPDGGPTGDWRPLMKPVRATAIALARAGRIGIYRKGKPVADPGAVKGVIRLGTAPE</sequence>
<accession>A0A7W6S1A2</accession>